<name>A0AA88WA87_9ASTE</name>
<keyword evidence="5" id="KW-1185">Reference proteome</keyword>
<keyword evidence="2" id="KW-0418">Kinase</keyword>
<dbReference type="InterPro" id="IPR050517">
    <property type="entry name" value="DDR_Repair_Kinase"/>
</dbReference>
<protein>
    <recommendedName>
        <fullName evidence="3">PI3K/PI4K catalytic domain-containing protein</fullName>
    </recommendedName>
</protein>
<dbReference type="InterPro" id="IPR000403">
    <property type="entry name" value="PI3/4_kinase_cat_dom"/>
</dbReference>
<dbReference type="GO" id="GO:0005634">
    <property type="term" value="C:nucleus"/>
    <property type="evidence" value="ECO:0007669"/>
    <property type="project" value="TreeGrafter"/>
</dbReference>
<comment type="caution">
    <text evidence="4">The sequence shown here is derived from an EMBL/GenBank/DDBJ whole genome shotgun (WGS) entry which is preliminary data.</text>
</comment>
<keyword evidence="1" id="KW-0808">Transferase</keyword>
<dbReference type="InterPro" id="IPR011009">
    <property type="entry name" value="Kinase-like_dom_sf"/>
</dbReference>
<dbReference type="EMBL" id="JAVXUP010000682">
    <property type="protein sequence ID" value="KAK3022987.1"/>
    <property type="molecule type" value="Genomic_DNA"/>
</dbReference>
<dbReference type="GO" id="GO:0004674">
    <property type="term" value="F:protein serine/threonine kinase activity"/>
    <property type="evidence" value="ECO:0007669"/>
    <property type="project" value="TreeGrafter"/>
</dbReference>
<feature type="domain" description="PI3K/PI4K catalytic" evidence="3">
    <location>
        <begin position="1"/>
        <end position="299"/>
    </location>
</feature>
<evidence type="ECO:0000256" key="1">
    <source>
        <dbReference type="ARBA" id="ARBA00022679"/>
    </source>
</evidence>
<evidence type="ECO:0000313" key="4">
    <source>
        <dbReference type="EMBL" id="KAK3022987.1"/>
    </source>
</evidence>
<organism evidence="4 5">
    <name type="scientific">Escallonia herrerae</name>
    <dbReference type="NCBI Taxonomy" id="1293975"/>
    <lineage>
        <taxon>Eukaryota</taxon>
        <taxon>Viridiplantae</taxon>
        <taxon>Streptophyta</taxon>
        <taxon>Embryophyta</taxon>
        <taxon>Tracheophyta</taxon>
        <taxon>Spermatophyta</taxon>
        <taxon>Magnoliopsida</taxon>
        <taxon>eudicotyledons</taxon>
        <taxon>Gunneridae</taxon>
        <taxon>Pentapetalae</taxon>
        <taxon>asterids</taxon>
        <taxon>campanulids</taxon>
        <taxon>Escalloniales</taxon>
        <taxon>Escalloniaceae</taxon>
        <taxon>Escallonia</taxon>
    </lineage>
</organism>
<dbReference type="PANTHER" id="PTHR11139:SF71">
    <property type="entry name" value="SERINE_THREONINE-PROTEIN KINASE SMG1"/>
    <property type="match status" value="1"/>
</dbReference>
<dbReference type="Gene3D" id="1.10.1070.11">
    <property type="entry name" value="Phosphatidylinositol 3-/4-kinase, catalytic domain"/>
    <property type="match status" value="1"/>
</dbReference>
<gene>
    <name evidence="4" type="ORF">RJ639_044981</name>
</gene>
<reference evidence="4" key="1">
    <citation type="submission" date="2022-12" db="EMBL/GenBank/DDBJ databases">
        <title>Draft genome assemblies for two species of Escallonia (Escalloniales).</title>
        <authorList>
            <person name="Chanderbali A."/>
            <person name="Dervinis C."/>
            <person name="Anghel I."/>
            <person name="Soltis D."/>
            <person name="Soltis P."/>
            <person name="Zapata F."/>
        </authorList>
    </citation>
    <scope>NUCLEOTIDE SEQUENCE</scope>
    <source>
        <strain evidence="4">UCBG64.0493</strain>
        <tissue evidence="4">Leaf</tissue>
    </source>
</reference>
<dbReference type="SMART" id="SM00146">
    <property type="entry name" value="PI3Kc"/>
    <property type="match status" value="1"/>
</dbReference>
<dbReference type="FunFam" id="1.10.1070.11:FF:000023">
    <property type="entry name" value="serine/threonine-protein kinase SMG1 isoform X1"/>
    <property type="match status" value="1"/>
</dbReference>
<dbReference type="PROSITE" id="PS50290">
    <property type="entry name" value="PI3_4_KINASE_3"/>
    <property type="match status" value="1"/>
</dbReference>
<accession>A0AA88WA87</accession>
<dbReference type="InterPro" id="IPR018936">
    <property type="entry name" value="PI3/4_kinase_CS"/>
</dbReference>
<dbReference type="AlphaFoldDB" id="A0AA88WA87"/>
<sequence>MQLLRAINGFLRSSRVTRAQSLGIRYYSVTPISGRAGLIQWVDNVVSIYSVFKSWQTRFQLAQQSALGTGSTKSSVPTPVPRPSDMFYGKIIPALKEKGIRRVISRRDWPHEVKRKVLLDLMKEAPKEILHQELWCASEGFKAFSTKIKRYSASVAAMSMVGHILGLGDRHLDNILLDFCTGDIVHIDYNVCFDKGQRLKIPEIVPFRLTQTIEAALGLTGVEGTFRTNCEAVLGVLKKNKDIILMLLEVFVWDPLVEWTRGDFHDDAAIFGEERRGMELAVSLSLFASRVQELRVPLQYY</sequence>
<evidence type="ECO:0000256" key="2">
    <source>
        <dbReference type="ARBA" id="ARBA00022777"/>
    </source>
</evidence>
<proteinExistence type="predicted"/>
<dbReference type="Proteomes" id="UP001188597">
    <property type="component" value="Unassembled WGS sequence"/>
</dbReference>
<dbReference type="InterPro" id="IPR036940">
    <property type="entry name" value="PI3/4_kinase_cat_sf"/>
</dbReference>
<dbReference type="GO" id="GO:0000184">
    <property type="term" value="P:nuclear-transcribed mRNA catabolic process, nonsense-mediated decay"/>
    <property type="evidence" value="ECO:0007669"/>
    <property type="project" value="TreeGrafter"/>
</dbReference>
<evidence type="ECO:0000259" key="3">
    <source>
        <dbReference type="PROSITE" id="PS50290"/>
    </source>
</evidence>
<evidence type="ECO:0000313" key="5">
    <source>
        <dbReference type="Proteomes" id="UP001188597"/>
    </source>
</evidence>
<dbReference type="Pfam" id="PF00454">
    <property type="entry name" value="PI3_PI4_kinase"/>
    <property type="match status" value="1"/>
</dbReference>
<dbReference type="PANTHER" id="PTHR11139">
    <property type="entry name" value="ATAXIA TELANGIECTASIA MUTATED ATM -RELATED"/>
    <property type="match status" value="1"/>
</dbReference>
<dbReference type="SUPFAM" id="SSF56112">
    <property type="entry name" value="Protein kinase-like (PK-like)"/>
    <property type="match status" value="1"/>
</dbReference>
<dbReference type="PROSITE" id="PS00916">
    <property type="entry name" value="PI3_4_KINASE_2"/>
    <property type="match status" value="1"/>
</dbReference>